<reference evidence="10" key="1">
    <citation type="journal article" date="2023" name="Mol. Phylogenet. Evol.">
        <title>Genome-scale phylogeny and comparative genomics of the fungal order Sordariales.</title>
        <authorList>
            <person name="Hensen N."/>
            <person name="Bonometti L."/>
            <person name="Westerberg I."/>
            <person name="Brannstrom I.O."/>
            <person name="Guillou S."/>
            <person name="Cros-Aarteil S."/>
            <person name="Calhoun S."/>
            <person name="Haridas S."/>
            <person name="Kuo A."/>
            <person name="Mondo S."/>
            <person name="Pangilinan J."/>
            <person name="Riley R."/>
            <person name="LaButti K."/>
            <person name="Andreopoulos B."/>
            <person name="Lipzen A."/>
            <person name="Chen C."/>
            <person name="Yan M."/>
            <person name="Daum C."/>
            <person name="Ng V."/>
            <person name="Clum A."/>
            <person name="Steindorff A."/>
            <person name="Ohm R.A."/>
            <person name="Martin F."/>
            <person name="Silar P."/>
            <person name="Natvig D.O."/>
            <person name="Lalanne C."/>
            <person name="Gautier V."/>
            <person name="Ament-Velasquez S.L."/>
            <person name="Kruys A."/>
            <person name="Hutchinson M.I."/>
            <person name="Powell A.J."/>
            <person name="Barry K."/>
            <person name="Miller A.N."/>
            <person name="Grigoriev I.V."/>
            <person name="Debuchy R."/>
            <person name="Gladieux P."/>
            <person name="Hiltunen Thoren M."/>
            <person name="Johannesson H."/>
        </authorList>
    </citation>
    <scope>NUCLEOTIDE SEQUENCE</scope>
    <source>
        <strain evidence="10">CBS 892.96</strain>
    </source>
</reference>
<dbReference type="AlphaFoldDB" id="A0AAN7ABZ0"/>
<feature type="compositionally biased region" description="Low complexity" evidence="9">
    <location>
        <begin position="124"/>
        <end position="148"/>
    </location>
</feature>
<organism evidence="10 11">
    <name type="scientific">Triangularia setosa</name>
    <dbReference type="NCBI Taxonomy" id="2587417"/>
    <lineage>
        <taxon>Eukaryota</taxon>
        <taxon>Fungi</taxon>
        <taxon>Dikarya</taxon>
        <taxon>Ascomycota</taxon>
        <taxon>Pezizomycotina</taxon>
        <taxon>Sordariomycetes</taxon>
        <taxon>Sordariomycetidae</taxon>
        <taxon>Sordariales</taxon>
        <taxon>Podosporaceae</taxon>
        <taxon>Triangularia</taxon>
    </lineage>
</organism>
<keyword evidence="7" id="KW-0804">Transcription</keyword>
<keyword evidence="6" id="KW-0805">Transcription regulation</keyword>
<keyword evidence="11" id="KW-1185">Reference proteome</keyword>
<keyword evidence="8" id="KW-0539">Nucleus</keyword>
<evidence type="ECO:0000256" key="3">
    <source>
        <dbReference type="ARBA" id="ARBA00006922"/>
    </source>
</evidence>
<evidence type="ECO:0000256" key="7">
    <source>
        <dbReference type="ARBA" id="ARBA00023163"/>
    </source>
</evidence>
<evidence type="ECO:0000313" key="11">
    <source>
        <dbReference type="Proteomes" id="UP001302321"/>
    </source>
</evidence>
<evidence type="ECO:0000256" key="5">
    <source>
        <dbReference type="ARBA" id="ARBA00022491"/>
    </source>
</evidence>
<feature type="compositionally biased region" description="Low complexity" evidence="9">
    <location>
        <begin position="17"/>
        <end position="27"/>
    </location>
</feature>
<dbReference type="EMBL" id="MU866105">
    <property type="protein sequence ID" value="KAK4180067.1"/>
    <property type="molecule type" value="Genomic_DNA"/>
</dbReference>
<dbReference type="Proteomes" id="UP001302321">
    <property type="component" value="Unassembled WGS sequence"/>
</dbReference>
<dbReference type="GO" id="GO:0005634">
    <property type="term" value="C:nucleus"/>
    <property type="evidence" value="ECO:0007669"/>
    <property type="project" value="UniProtKB-SubCell"/>
</dbReference>
<comment type="subcellular location">
    <subcellularLocation>
        <location evidence="2">Cytoplasm</location>
    </subcellularLocation>
    <subcellularLocation>
        <location evidence="1">Nucleus</location>
    </subcellularLocation>
</comment>
<protein>
    <submittedName>
        <fullName evidence="10">Uncharacterized protein</fullName>
    </submittedName>
</protein>
<feature type="compositionally biased region" description="Low complexity" evidence="9">
    <location>
        <begin position="230"/>
        <end position="248"/>
    </location>
</feature>
<feature type="compositionally biased region" description="Low complexity" evidence="9">
    <location>
        <begin position="49"/>
        <end position="67"/>
    </location>
</feature>
<comment type="caution">
    <text evidence="10">The sequence shown here is derived from an EMBL/GenBank/DDBJ whole genome shotgun (WGS) entry which is preliminary data.</text>
</comment>
<feature type="region of interest" description="Disordered" evidence="9">
    <location>
        <begin position="230"/>
        <end position="361"/>
    </location>
</feature>
<dbReference type="GO" id="GO:0005737">
    <property type="term" value="C:cytoplasm"/>
    <property type="evidence" value="ECO:0007669"/>
    <property type="project" value="UniProtKB-SubCell"/>
</dbReference>
<feature type="compositionally biased region" description="Acidic residues" evidence="9">
    <location>
        <begin position="316"/>
        <end position="327"/>
    </location>
</feature>
<feature type="compositionally biased region" description="Basic and acidic residues" evidence="9">
    <location>
        <begin position="333"/>
        <end position="348"/>
    </location>
</feature>
<keyword evidence="5" id="KW-0678">Repressor</keyword>
<feature type="compositionally biased region" description="Polar residues" evidence="9">
    <location>
        <begin position="28"/>
        <end position="39"/>
    </location>
</feature>
<sequence length="361" mass="40288">MDSTPLRRVPLSSIDPNTTTNTNNNTNASSFTLGSSSPTKRMMMMMQSPPLQKAGQTQQQTMQTRTPPETEVKKRSLGMGVQSSPTMSRVGVMPPQQVGEEEESEERVAKKPRLSYSRSPSPAPSHTSSVFSSPPVSTNTNNHDTTNNENDDTNENDISQATTLTLPDLPPVAPVGEQPPPITGRRLTREQARQKAEILRLRLSLANYKVKTGQTDVSLDQLERRQMLQQWGQQGQVQPQRSSYQQQHRQQHQRQHSQEMMQPPRRQVTHKRSSSGAGAAGFVTSGNTGNGREGLWEVMRRREVERLQRQERGVEVEGEETEEEGELELPRLPQKDRRVGLQEGDNRGVEAVSGLLSLARG</sequence>
<evidence type="ECO:0000256" key="4">
    <source>
        <dbReference type="ARBA" id="ARBA00022490"/>
    </source>
</evidence>
<dbReference type="InterPro" id="IPR013734">
    <property type="entry name" value="TF_Nrm1/Whi5"/>
</dbReference>
<keyword evidence="4" id="KW-0963">Cytoplasm</keyword>
<evidence type="ECO:0000256" key="8">
    <source>
        <dbReference type="ARBA" id="ARBA00023242"/>
    </source>
</evidence>
<evidence type="ECO:0000256" key="6">
    <source>
        <dbReference type="ARBA" id="ARBA00023015"/>
    </source>
</evidence>
<evidence type="ECO:0000256" key="1">
    <source>
        <dbReference type="ARBA" id="ARBA00004123"/>
    </source>
</evidence>
<name>A0AAN7ABZ0_9PEZI</name>
<dbReference type="Pfam" id="PF08528">
    <property type="entry name" value="Whi5"/>
    <property type="match status" value="1"/>
</dbReference>
<feature type="compositionally biased region" description="Pro residues" evidence="9">
    <location>
        <begin position="168"/>
        <end position="182"/>
    </location>
</feature>
<evidence type="ECO:0000313" key="10">
    <source>
        <dbReference type="EMBL" id="KAK4180067.1"/>
    </source>
</evidence>
<accession>A0AAN7ABZ0</accession>
<feature type="region of interest" description="Disordered" evidence="9">
    <location>
        <begin position="1"/>
        <end position="190"/>
    </location>
</feature>
<gene>
    <name evidence="10" type="ORF">QBC36DRAFT_358820</name>
</gene>
<evidence type="ECO:0000256" key="2">
    <source>
        <dbReference type="ARBA" id="ARBA00004496"/>
    </source>
</evidence>
<comment type="similarity">
    <text evidence="3">Belongs to the WHI5/NRM1 family.</text>
</comment>
<proteinExistence type="inferred from homology"/>
<evidence type="ECO:0000256" key="9">
    <source>
        <dbReference type="SAM" id="MobiDB-lite"/>
    </source>
</evidence>
<reference evidence="10" key="2">
    <citation type="submission" date="2023-05" db="EMBL/GenBank/DDBJ databases">
        <authorList>
            <consortium name="Lawrence Berkeley National Laboratory"/>
            <person name="Steindorff A."/>
            <person name="Hensen N."/>
            <person name="Bonometti L."/>
            <person name="Westerberg I."/>
            <person name="Brannstrom I.O."/>
            <person name="Guillou S."/>
            <person name="Cros-Aarteil S."/>
            <person name="Calhoun S."/>
            <person name="Haridas S."/>
            <person name="Kuo A."/>
            <person name="Mondo S."/>
            <person name="Pangilinan J."/>
            <person name="Riley R."/>
            <person name="Labutti K."/>
            <person name="Andreopoulos B."/>
            <person name="Lipzen A."/>
            <person name="Chen C."/>
            <person name="Yanf M."/>
            <person name="Daum C."/>
            <person name="Ng V."/>
            <person name="Clum A."/>
            <person name="Ohm R."/>
            <person name="Martin F."/>
            <person name="Silar P."/>
            <person name="Natvig D."/>
            <person name="Lalanne C."/>
            <person name="Gautier V."/>
            <person name="Ament-Velasquez S.L."/>
            <person name="Kruys A."/>
            <person name="Hutchinson M.I."/>
            <person name="Powell A.J."/>
            <person name="Barry K."/>
            <person name="Miller A.N."/>
            <person name="Grigoriev I.V."/>
            <person name="Debuchy R."/>
            <person name="Gladieux P."/>
            <person name="Thoren M.H."/>
            <person name="Johannesson H."/>
        </authorList>
    </citation>
    <scope>NUCLEOTIDE SEQUENCE</scope>
    <source>
        <strain evidence="10">CBS 892.96</strain>
    </source>
</reference>
<feature type="compositionally biased region" description="Basic and acidic residues" evidence="9">
    <location>
        <begin position="294"/>
        <end position="315"/>
    </location>
</feature>